<gene>
    <name evidence="6" type="ORF">WT57_02800</name>
</gene>
<comment type="subcellular location">
    <subcellularLocation>
        <location evidence="1">Periplasm</location>
    </subcellularLocation>
</comment>
<name>A0A132EX74_9BURK</name>
<dbReference type="Pfam" id="PF09084">
    <property type="entry name" value="NMT1"/>
    <property type="match status" value="1"/>
</dbReference>
<accession>A0A132EX74</accession>
<evidence type="ECO:0000256" key="4">
    <source>
        <dbReference type="SAM" id="SignalP"/>
    </source>
</evidence>
<comment type="caution">
    <text evidence="6">The sequence shown here is derived from an EMBL/GenBank/DDBJ whole genome shotgun (WGS) entry which is preliminary data.</text>
</comment>
<comment type="similarity">
    <text evidence="2">Belongs to the bacterial solute-binding protein SsuA/TauA family.</text>
</comment>
<dbReference type="GO" id="GO:0042597">
    <property type="term" value="C:periplasmic space"/>
    <property type="evidence" value="ECO:0007669"/>
    <property type="project" value="UniProtKB-SubCell"/>
</dbReference>
<evidence type="ECO:0000256" key="3">
    <source>
        <dbReference type="ARBA" id="ARBA00022729"/>
    </source>
</evidence>
<evidence type="ECO:0000313" key="7">
    <source>
        <dbReference type="Proteomes" id="UP000061512"/>
    </source>
</evidence>
<evidence type="ECO:0000259" key="5">
    <source>
        <dbReference type="Pfam" id="PF09084"/>
    </source>
</evidence>
<evidence type="ECO:0000256" key="2">
    <source>
        <dbReference type="ARBA" id="ARBA00010742"/>
    </source>
</evidence>
<dbReference type="EMBL" id="LPJX01000055">
    <property type="protein sequence ID" value="KWF60985.1"/>
    <property type="molecule type" value="Genomic_DNA"/>
</dbReference>
<dbReference type="Gene3D" id="3.40.190.10">
    <property type="entry name" value="Periplasmic binding protein-like II"/>
    <property type="match status" value="2"/>
</dbReference>
<dbReference type="SUPFAM" id="SSF53850">
    <property type="entry name" value="Periplasmic binding protein-like II"/>
    <property type="match status" value="1"/>
</dbReference>
<feature type="signal peptide" evidence="4">
    <location>
        <begin position="1"/>
        <end position="27"/>
    </location>
</feature>
<feature type="domain" description="SsuA/THI5-like" evidence="5">
    <location>
        <begin position="49"/>
        <end position="259"/>
    </location>
</feature>
<evidence type="ECO:0000313" key="6">
    <source>
        <dbReference type="EMBL" id="KWF60985.1"/>
    </source>
</evidence>
<feature type="chain" id="PRO_5007291211" description="SsuA/THI5-like domain-containing protein" evidence="4">
    <location>
        <begin position="28"/>
        <end position="319"/>
    </location>
</feature>
<keyword evidence="3 4" id="KW-0732">Signal</keyword>
<dbReference type="InterPro" id="IPR015168">
    <property type="entry name" value="SsuA/THI5"/>
</dbReference>
<dbReference type="PANTHER" id="PTHR30024:SF47">
    <property type="entry name" value="TAURINE-BINDING PERIPLASMIC PROTEIN"/>
    <property type="match status" value="1"/>
</dbReference>
<evidence type="ECO:0000256" key="1">
    <source>
        <dbReference type="ARBA" id="ARBA00004418"/>
    </source>
</evidence>
<dbReference type="Proteomes" id="UP000061512">
    <property type="component" value="Unassembled WGS sequence"/>
</dbReference>
<organism evidence="6 7">
    <name type="scientific">Burkholderia pseudomultivorans</name>
    <dbReference type="NCBI Taxonomy" id="1207504"/>
    <lineage>
        <taxon>Bacteria</taxon>
        <taxon>Pseudomonadati</taxon>
        <taxon>Pseudomonadota</taxon>
        <taxon>Betaproteobacteria</taxon>
        <taxon>Burkholderiales</taxon>
        <taxon>Burkholderiaceae</taxon>
        <taxon>Burkholderia</taxon>
        <taxon>Burkholderia cepacia complex</taxon>
    </lineage>
</organism>
<protein>
    <recommendedName>
        <fullName evidence="5">SsuA/THI5-like domain-containing protein</fullName>
    </recommendedName>
</protein>
<dbReference type="AlphaFoldDB" id="A0A132EX74"/>
<proteinExistence type="inferred from homology"/>
<sequence>MTKFKILKWCQRKTFFCVALLASTAFAAGNGSDNGKTITFGMYPTAGTAPFNLAQDAGYFKAEGLTVNFTNVVTTPDGIANLMAGKQQIAILNIGALASALQQGLPLRAVAAAYYWNPKGGQGLFTKKGSSITRPRDLEGKTVGVNQLKGNFDAMVIAAVRKDGGDPSKVRFRPIPLPNIPAAIVGGTIGAGLVGEPYYTQHKAELAPVIPDPTSVFTNRPAIAGYAVTTQKYAAEHPDNVKAFQAAYTKAVKAMASNDQLARQTVAKTTTISANDVRSMILPLWSEDLGIASAKEQMELLVKVGYITKVPDLSAFFGR</sequence>
<dbReference type="PANTHER" id="PTHR30024">
    <property type="entry name" value="ALIPHATIC SULFONATES-BINDING PROTEIN-RELATED"/>
    <property type="match status" value="1"/>
</dbReference>
<dbReference type="RefSeq" id="WP_060299950.1">
    <property type="nucleotide sequence ID" value="NZ_LPJX01000055.1"/>
</dbReference>
<reference evidence="6 7" key="1">
    <citation type="submission" date="2015-11" db="EMBL/GenBank/DDBJ databases">
        <title>Expanding the genomic diversity of Burkholderia species for the development of highly accurate diagnostics.</title>
        <authorList>
            <person name="Sahl J."/>
            <person name="Keim P."/>
            <person name="Wagner D."/>
        </authorList>
    </citation>
    <scope>NUCLEOTIDE SEQUENCE [LARGE SCALE GENOMIC DNA]</scope>
    <source>
        <strain evidence="6 7">MSMB574WGS</strain>
    </source>
</reference>